<dbReference type="EMBL" id="RHHR01000029">
    <property type="protein sequence ID" value="RNB71258.1"/>
    <property type="molecule type" value="Genomic_DNA"/>
</dbReference>
<keyword evidence="1" id="KW-0812">Transmembrane</keyword>
<dbReference type="OrthoDB" id="2467657at2"/>
<organism evidence="2 3">
    <name type="scientific">Brevibacillus invocatus</name>
    <dbReference type="NCBI Taxonomy" id="173959"/>
    <lineage>
        <taxon>Bacteria</taxon>
        <taxon>Bacillati</taxon>
        <taxon>Bacillota</taxon>
        <taxon>Bacilli</taxon>
        <taxon>Bacillales</taxon>
        <taxon>Paenibacillaceae</taxon>
        <taxon>Brevibacillus</taxon>
    </lineage>
</organism>
<comment type="caution">
    <text evidence="2">The sequence shown here is derived from an EMBL/GenBank/DDBJ whole genome shotgun (WGS) entry which is preliminary data.</text>
</comment>
<dbReference type="Proteomes" id="UP000282028">
    <property type="component" value="Unassembled WGS sequence"/>
</dbReference>
<dbReference type="Gene3D" id="1.20.5.110">
    <property type="match status" value="1"/>
</dbReference>
<dbReference type="AlphaFoldDB" id="A0A3M8C6E0"/>
<gene>
    <name evidence="2" type="ORF">EDM52_15880</name>
</gene>
<accession>A0A3M8C6E0</accession>
<keyword evidence="1" id="KW-1133">Transmembrane helix</keyword>
<protein>
    <submittedName>
        <fullName evidence="2">Uncharacterized protein</fullName>
    </submittedName>
</protein>
<sequence>MRRMDQRLDKFEDRMDQLEGQMALATKWLERIEKRLENMDGSRIQLLQAITKLQTEAEVKTFMTDKDKDIIMKLLNNESREKDQAVRSIEEDKSRKQERFLQIWAILGPVLASVLASLFTKFFW</sequence>
<feature type="transmembrane region" description="Helical" evidence="1">
    <location>
        <begin position="103"/>
        <end position="123"/>
    </location>
</feature>
<keyword evidence="3" id="KW-1185">Reference proteome</keyword>
<name>A0A3M8C6E0_9BACL</name>
<evidence type="ECO:0000256" key="1">
    <source>
        <dbReference type="SAM" id="Phobius"/>
    </source>
</evidence>
<keyword evidence="1" id="KW-0472">Membrane</keyword>
<proteinExistence type="predicted"/>
<evidence type="ECO:0000313" key="2">
    <source>
        <dbReference type="EMBL" id="RNB71258.1"/>
    </source>
</evidence>
<evidence type="ECO:0000313" key="3">
    <source>
        <dbReference type="Proteomes" id="UP000282028"/>
    </source>
</evidence>
<reference evidence="2 3" key="1">
    <citation type="submission" date="2018-10" db="EMBL/GenBank/DDBJ databases">
        <title>Phylogenomics of Brevibacillus.</title>
        <authorList>
            <person name="Dunlap C."/>
        </authorList>
    </citation>
    <scope>NUCLEOTIDE SEQUENCE [LARGE SCALE GENOMIC DNA]</scope>
    <source>
        <strain evidence="2 3">JCM 12215</strain>
    </source>
</reference>